<evidence type="ECO:0000313" key="4">
    <source>
        <dbReference type="EMBL" id="MFC4351758.1"/>
    </source>
</evidence>
<evidence type="ECO:0000256" key="1">
    <source>
        <dbReference type="ARBA" id="ARBA00022649"/>
    </source>
</evidence>
<reference evidence="5" key="1">
    <citation type="journal article" date="2019" name="Int. J. Syst. Evol. Microbiol.">
        <title>The Global Catalogue of Microorganisms (GCM) 10K type strain sequencing project: providing services to taxonomists for standard genome sequencing and annotation.</title>
        <authorList>
            <consortium name="The Broad Institute Genomics Platform"/>
            <consortium name="The Broad Institute Genome Sequencing Center for Infectious Disease"/>
            <person name="Wu L."/>
            <person name="Ma J."/>
        </authorList>
    </citation>
    <scope>NUCLEOTIDE SEQUENCE [LARGE SCALE GENOMIC DNA]</scope>
    <source>
        <strain evidence="5">CECT 8472</strain>
    </source>
</reference>
<keyword evidence="3" id="KW-0378">Hydrolase</keyword>
<keyword evidence="2" id="KW-0540">Nuclease</keyword>
<comment type="caution">
    <text evidence="4">The sequence shown here is derived from an EMBL/GenBank/DDBJ whole genome shotgun (WGS) entry which is preliminary data.</text>
</comment>
<evidence type="ECO:0000256" key="3">
    <source>
        <dbReference type="ARBA" id="ARBA00022801"/>
    </source>
</evidence>
<dbReference type="InterPro" id="IPR008201">
    <property type="entry name" value="HepT-like"/>
</dbReference>
<keyword evidence="1" id="KW-1277">Toxin-antitoxin system</keyword>
<dbReference type="RefSeq" id="WP_382422082.1">
    <property type="nucleotide sequence ID" value="NZ_JBHSCW010000003.1"/>
</dbReference>
<proteinExistence type="predicted"/>
<dbReference type="EMBL" id="JBHSCW010000003">
    <property type="protein sequence ID" value="MFC4351758.1"/>
    <property type="molecule type" value="Genomic_DNA"/>
</dbReference>
<dbReference type="Proteomes" id="UP001595799">
    <property type="component" value="Unassembled WGS sequence"/>
</dbReference>
<organism evidence="4 5">
    <name type="scientific">Fodinicurvata halophila</name>
    <dbReference type="NCBI Taxonomy" id="1419723"/>
    <lineage>
        <taxon>Bacteria</taxon>
        <taxon>Pseudomonadati</taxon>
        <taxon>Pseudomonadota</taxon>
        <taxon>Alphaproteobacteria</taxon>
        <taxon>Rhodospirillales</taxon>
        <taxon>Rhodovibrionaceae</taxon>
        <taxon>Fodinicurvata</taxon>
    </lineage>
</organism>
<name>A0ABV8UKE6_9PROT</name>
<evidence type="ECO:0000313" key="5">
    <source>
        <dbReference type="Proteomes" id="UP001595799"/>
    </source>
</evidence>
<sequence length="57" mass="6656">MKAREDSIPWRAIAGIGNVLRLDCHRSYPTILWETCQKELDPLKEAIYRIKRAIQGM</sequence>
<dbReference type="Pfam" id="PF01934">
    <property type="entry name" value="HepT-like"/>
    <property type="match status" value="1"/>
</dbReference>
<gene>
    <name evidence="4" type="ORF">ACFOW6_09415</name>
</gene>
<protein>
    <submittedName>
        <fullName evidence="4">HepT-like ribonuclease domain-containing protein</fullName>
    </submittedName>
</protein>
<evidence type="ECO:0000256" key="2">
    <source>
        <dbReference type="ARBA" id="ARBA00022722"/>
    </source>
</evidence>
<keyword evidence="5" id="KW-1185">Reference proteome</keyword>
<accession>A0ABV8UKE6</accession>